<dbReference type="FunFam" id="1.10.418.10:FF:000075">
    <property type="entry name" value="Transgelin"/>
    <property type="match status" value="1"/>
</dbReference>
<dbReference type="PANTHER" id="PTHR47385">
    <property type="entry name" value="CALPONIN"/>
    <property type="match status" value="1"/>
</dbReference>
<dbReference type="SMART" id="SM00033">
    <property type="entry name" value="CH"/>
    <property type="match status" value="1"/>
</dbReference>
<dbReference type="WBParaSite" id="PSAMB.scaffold2520size22771.g18150.t1">
    <property type="protein sequence ID" value="PSAMB.scaffold2520size22771.g18150.t1"/>
    <property type="gene ID" value="PSAMB.scaffold2520size22771.g18150"/>
</dbReference>
<dbReference type="AlphaFoldDB" id="A0A914VWE1"/>
<feature type="domain" description="Calponin-homology (CH)" evidence="2">
    <location>
        <begin position="105"/>
        <end position="214"/>
    </location>
</feature>
<dbReference type="GO" id="GO:0051015">
    <property type="term" value="F:actin filament binding"/>
    <property type="evidence" value="ECO:0007669"/>
    <property type="project" value="TreeGrafter"/>
</dbReference>
<feature type="region of interest" description="Disordered" evidence="1">
    <location>
        <begin position="1"/>
        <end position="27"/>
    </location>
</feature>
<protein>
    <submittedName>
        <fullName evidence="4">Calponin-homology (CH) domain-containing protein</fullName>
    </submittedName>
</protein>
<evidence type="ECO:0000259" key="2">
    <source>
        <dbReference type="PROSITE" id="PS50021"/>
    </source>
</evidence>
<dbReference type="InterPro" id="IPR003096">
    <property type="entry name" value="SM22_calponin"/>
</dbReference>
<reference evidence="4" key="1">
    <citation type="submission" date="2022-11" db="UniProtKB">
        <authorList>
            <consortium name="WormBaseParasite"/>
        </authorList>
    </citation>
    <scope>IDENTIFICATION</scope>
</reference>
<dbReference type="PANTHER" id="PTHR47385:SF9">
    <property type="entry name" value="CALPONIN-HOMOLOGY (CH) DOMAIN-CONTAINING PROTEIN"/>
    <property type="match status" value="1"/>
</dbReference>
<organism evidence="3 4">
    <name type="scientific">Plectus sambesii</name>
    <dbReference type="NCBI Taxonomy" id="2011161"/>
    <lineage>
        <taxon>Eukaryota</taxon>
        <taxon>Metazoa</taxon>
        <taxon>Ecdysozoa</taxon>
        <taxon>Nematoda</taxon>
        <taxon>Chromadorea</taxon>
        <taxon>Plectida</taxon>
        <taxon>Plectina</taxon>
        <taxon>Plectoidea</taxon>
        <taxon>Plectidae</taxon>
        <taxon>Plectus</taxon>
    </lineage>
</organism>
<evidence type="ECO:0000313" key="4">
    <source>
        <dbReference type="WBParaSite" id="PSAMB.scaffold2520size22771.g18150.t1"/>
    </source>
</evidence>
<dbReference type="Proteomes" id="UP000887566">
    <property type="component" value="Unplaced"/>
</dbReference>
<dbReference type="PROSITE" id="PS50021">
    <property type="entry name" value="CH"/>
    <property type="match status" value="1"/>
</dbReference>
<keyword evidence="3" id="KW-1185">Reference proteome</keyword>
<feature type="compositionally biased region" description="Basic and acidic residues" evidence="1">
    <location>
        <begin position="1"/>
        <end position="10"/>
    </location>
</feature>
<dbReference type="Pfam" id="PF00307">
    <property type="entry name" value="CH"/>
    <property type="match status" value="1"/>
</dbReference>
<dbReference type="Gene3D" id="1.10.418.10">
    <property type="entry name" value="Calponin-like domain"/>
    <property type="match status" value="1"/>
</dbReference>
<dbReference type="InterPro" id="IPR050606">
    <property type="entry name" value="Calponin-like"/>
</dbReference>
<dbReference type="InterPro" id="IPR001715">
    <property type="entry name" value="CH_dom"/>
</dbReference>
<accession>A0A914VWE1</accession>
<evidence type="ECO:0000313" key="3">
    <source>
        <dbReference type="Proteomes" id="UP000887566"/>
    </source>
</evidence>
<dbReference type="PRINTS" id="PR00888">
    <property type="entry name" value="SM22CALPONIN"/>
</dbReference>
<dbReference type="GO" id="GO:0015629">
    <property type="term" value="C:actin cytoskeleton"/>
    <property type="evidence" value="ECO:0007669"/>
    <property type="project" value="TreeGrafter"/>
</dbReference>
<dbReference type="SUPFAM" id="SSF47576">
    <property type="entry name" value="Calponin-homology domain, CH-domain"/>
    <property type="match status" value="1"/>
</dbReference>
<proteinExistence type="predicted"/>
<evidence type="ECO:0000256" key="1">
    <source>
        <dbReference type="SAM" id="MobiDB-lite"/>
    </source>
</evidence>
<name>A0A914VWE1_9BILA</name>
<dbReference type="InterPro" id="IPR036872">
    <property type="entry name" value="CH_dom_sf"/>
</dbReference>
<dbReference type="GO" id="GO:0007015">
    <property type="term" value="P:actin filament organization"/>
    <property type="evidence" value="ECO:0007669"/>
    <property type="project" value="TreeGrafter"/>
</dbReference>
<sequence length="229" mass="25250">MAQFHNREFIEPPLDAAKTPSSKRPLTGRYCLMSTSPGWKSRLPPPAIVRLKAVVDDLHAPKSPHSSLTVVFTTSVNMSQSYHHRPRPGGLGGAVLDKQASKFNEEEAQNLLEWIKQLTGEDFATSGAKTDFKAVLQDGTLLCKLINAIKPGTIKKIMKPMSNFNCMENISQFCQASRTLGVIDEETFQSVDLFDGRDLFSVCVTLQSLARKATALGHPLPKQIAKEKI</sequence>